<feature type="non-terminal residue" evidence="1">
    <location>
        <position position="113"/>
    </location>
</feature>
<name>A0A1B6LQI7_9HEMI</name>
<protein>
    <submittedName>
        <fullName evidence="1">Uncharacterized protein</fullName>
    </submittedName>
</protein>
<feature type="non-terminal residue" evidence="1">
    <location>
        <position position="1"/>
    </location>
</feature>
<dbReference type="EMBL" id="GEBQ01013981">
    <property type="protein sequence ID" value="JAT25996.1"/>
    <property type="molecule type" value="Transcribed_RNA"/>
</dbReference>
<accession>A0A1B6LQI7</accession>
<dbReference type="AlphaFoldDB" id="A0A1B6LQI7"/>
<gene>
    <name evidence="1" type="ORF">g.53319</name>
</gene>
<proteinExistence type="predicted"/>
<evidence type="ECO:0000313" key="1">
    <source>
        <dbReference type="EMBL" id="JAT25996.1"/>
    </source>
</evidence>
<sequence length="113" mass="12672">NDLLGAMTTSPDKFVSNFKTERIITYDFDTQKLTITDLQSLPVNETCLGFEVGEANLSCLHLENLKSYNSSGLKAFKFDNTCFKSEKVDTHNGCDLEPGEDRKTCFEFKGLSN</sequence>
<reference evidence="1" key="1">
    <citation type="submission" date="2015-11" db="EMBL/GenBank/DDBJ databases">
        <title>De novo transcriptome assembly of four potential Pierce s Disease insect vectors from Arizona vineyards.</title>
        <authorList>
            <person name="Tassone E.E."/>
        </authorList>
    </citation>
    <scope>NUCLEOTIDE SEQUENCE</scope>
</reference>
<organism evidence="1">
    <name type="scientific">Graphocephala atropunctata</name>
    <dbReference type="NCBI Taxonomy" id="36148"/>
    <lineage>
        <taxon>Eukaryota</taxon>
        <taxon>Metazoa</taxon>
        <taxon>Ecdysozoa</taxon>
        <taxon>Arthropoda</taxon>
        <taxon>Hexapoda</taxon>
        <taxon>Insecta</taxon>
        <taxon>Pterygota</taxon>
        <taxon>Neoptera</taxon>
        <taxon>Paraneoptera</taxon>
        <taxon>Hemiptera</taxon>
        <taxon>Auchenorrhyncha</taxon>
        <taxon>Membracoidea</taxon>
        <taxon>Cicadellidae</taxon>
        <taxon>Cicadellinae</taxon>
        <taxon>Cicadellini</taxon>
        <taxon>Graphocephala</taxon>
    </lineage>
</organism>